<evidence type="ECO:0000256" key="1">
    <source>
        <dbReference type="ARBA" id="ARBA00001933"/>
    </source>
</evidence>
<organism evidence="9 10">
    <name type="scientific">Brevibacterium casei</name>
    <dbReference type="NCBI Taxonomy" id="33889"/>
    <lineage>
        <taxon>Bacteria</taxon>
        <taxon>Bacillati</taxon>
        <taxon>Actinomycetota</taxon>
        <taxon>Actinomycetes</taxon>
        <taxon>Micrococcales</taxon>
        <taxon>Brevibacteriaceae</taxon>
        <taxon>Brevibacterium</taxon>
    </lineage>
</organism>
<keyword evidence="4 6" id="KW-0663">Pyridoxal phosphate</keyword>
<dbReference type="GO" id="GO:0004058">
    <property type="term" value="F:aromatic-L-amino-acid decarboxylase activity"/>
    <property type="evidence" value="ECO:0007669"/>
    <property type="project" value="UniProtKB-ARBA"/>
</dbReference>
<gene>
    <name evidence="9" type="ORF">I6H47_00120</name>
</gene>
<dbReference type="Pfam" id="PF00282">
    <property type="entry name" value="Pyridoxal_deC"/>
    <property type="match status" value="1"/>
</dbReference>
<evidence type="ECO:0000256" key="4">
    <source>
        <dbReference type="ARBA" id="ARBA00022898"/>
    </source>
</evidence>
<evidence type="ECO:0000256" key="8">
    <source>
        <dbReference type="SAM" id="MobiDB-lite"/>
    </source>
</evidence>
<dbReference type="GO" id="GO:0005737">
    <property type="term" value="C:cytoplasm"/>
    <property type="evidence" value="ECO:0007669"/>
    <property type="project" value="TreeGrafter"/>
</dbReference>
<dbReference type="InterPro" id="IPR010977">
    <property type="entry name" value="Aromatic_deC"/>
</dbReference>
<dbReference type="PANTHER" id="PTHR11999">
    <property type="entry name" value="GROUP II PYRIDOXAL-5-PHOSPHATE DECARBOXYLASE"/>
    <property type="match status" value="1"/>
</dbReference>
<evidence type="ECO:0000256" key="3">
    <source>
        <dbReference type="ARBA" id="ARBA00022793"/>
    </source>
</evidence>
<dbReference type="GO" id="GO:0008483">
    <property type="term" value="F:transaminase activity"/>
    <property type="evidence" value="ECO:0007669"/>
    <property type="project" value="UniProtKB-KW"/>
</dbReference>
<dbReference type="Gene3D" id="1.20.1340.10">
    <property type="entry name" value="dopa decarboxylase, N-terminal domain"/>
    <property type="match status" value="1"/>
</dbReference>
<dbReference type="Proteomes" id="UP000595374">
    <property type="component" value="Chromosome"/>
</dbReference>
<name>A0A7T3ZZC4_9MICO</name>
<evidence type="ECO:0000256" key="6">
    <source>
        <dbReference type="PIRSR" id="PIRSR602129-50"/>
    </source>
</evidence>
<dbReference type="InterPro" id="IPR015421">
    <property type="entry name" value="PyrdxlP-dep_Trfase_major"/>
</dbReference>
<evidence type="ECO:0000313" key="9">
    <source>
        <dbReference type="EMBL" id="QQB14458.1"/>
    </source>
</evidence>
<evidence type="ECO:0000256" key="7">
    <source>
        <dbReference type="RuleBase" id="RU000382"/>
    </source>
</evidence>
<dbReference type="InterPro" id="IPR015424">
    <property type="entry name" value="PyrdxlP-dep_Trfase"/>
</dbReference>
<evidence type="ECO:0000256" key="2">
    <source>
        <dbReference type="ARBA" id="ARBA00009533"/>
    </source>
</evidence>
<evidence type="ECO:0000313" key="10">
    <source>
        <dbReference type="Proteomes" id="UP000595374"/>
    </source>
</evidence>
<keyword evidence="9" id="KW-0808">Transferase</keyword>
<dbReference type="PANTHER" id="PTHR11999:SF70">
    <property type="entry name" value="MIP05841P"/>
    <property type="match status" value="1"/>
</dbReference>
<dbReference type="InterPro" id="IPR021115">
    <property type="entry name" value="Pyridoxal-P_BS"/>
</dbReference>
<feature type="region of interest" description="Disordered" evidence="8">
    <location>
        <begin position="1"/>
        <end position="49"/>
    </location>
</feature>
<dbReference type="GO" id="GO:0006520">
    <property type="term" value="P:amino acid metabolic process"/>
    <property type="evidence" value="ECO:0007669"/>
    <property type="project" value="InterPro"/>
</dbReference>
<dbReference type="AlphaFoldDB" id="A0A7T3ZZC4"/>
<dbReference type="SUPFAM" id="SSF53383">
    <property type="entry name" value="PLP-dependent transferases"/>
    <property type="match status" value="1"/>
</dbReference>
<proteinExistence type="inferred from homology"/>
<dbReference type="GO" id="GO:0019752">
    <property type="term" value="P:carboxylic acid metabolic process"/>
    <property type="evidence" value="ECO:0007669"/>
    <property type="project" value="InterPro"/>
</dbReference>
<evidence type="ECO:0000256" key="5">
    <source>
        <dbReference type="ARBA" id="ARBA00023239"/>
    </source>
</evidence>
<keyword evidence="3" id="KW-0210">Decarboxylase</keyword>
<dbReference type="InterPro" id="IPR015422">
    <property type="entry name" value="PyrdxlP-dep_Trfase_small"/>
</dbReference>
<keyword evidence="9" id="KW-0032">Aminotransferase</keyword>
<feature type="modified residue" description="N6-(pyridoxal phosphate)lysine" evidence="6">
    <location>
        <position position="338"/>
    </location>
</feature>
<sequence length="513" mass="54993">MTSSTSTSATSSSSTCRRTSPAAPSDGEGVGPRIRRASPGGASVTPEEFRRHGHDLIDWIADYRASLPQRPVRASVAPGDIAAQLAASAPEDGEDPTAVLGDLDDIVMPGLTHWQHPRFFNFFPANSELSSVLGDIASSGLGVLGLSWEASPALSEVEQVVLGWARDLFGLPADFRGVIQDTASTATLLAMLEARERASDFAMMGPGLTQASAPLTVYLSPYAHSSVRKAVLLAGFGEDQIRWVDVDEDFAMDPESLAEAVAADRAAGAVPAAVVATCGTTTTTGLDPLAAIGEVAAAHGLWFHVDAAMAGSALILPEMRGMADGIDRADSLVINVHKWFGVAFDCSLFFVRDPAHLEAVMSTNPSYLQSDRDAEVTNLRDWGVPLGRRFRALKLWFMLRIEGAEAIRARLRRDLENARWFAAQVEAEPDWTVVAPVPLQTVCIRHEPPGLTGEDLDAHTREWARAVNDSGRAYVSPSTLDGRWMVRISIGSLTTERSDVAALWETLKEAAAP</sequence>
<dbReference type="EMBL" id="CP065989">
    <property type="protein sequence ID" value="QQB14458.1"/>
    <property type="molecule type" value="Genomic_DNA"/>
</dbReference>
<feature type="compositionally biased region" description="Low complexity" evidence="8">
    <location>
        <begin position="1"/>
        <end position="20"/>
    </location>
</feature>
<protein>
    <submittedName>
        <fullName evidence="9">Aspartate aminotransferase family protein</fullName>
    </submittedName>
</protein>
<dbReference type="Gene3D" id="3.90.1150.10">
    <property type="entry name" value="Aspartate Aminotransferase, domain 1"/>
    <property type="match status" value="1"/>
</dbReference>
<accession>A0A7T3ZZC4</accession>
<comment type="similarity">
    <text evidence="2 7">Belongs to the group II decarboxylase family.</text>
</comment>
<keyword evidence="5 7" id="KW-0456">Lyase</keyword>
<dbReference type="PROSITE" id="PS00392">
    <property type="entry name" value="DDC_GAD_HDC_YDC"/>
    <property type="match status" value="1"/>
</dbReference>
<dbReference type="PRINTS" id="PR00800">
    <property type="entry name" value="YHDCRBOXLASE"/>
</dbReference>
<dbReference type="InterPro" id="IPR002129">
    <property type="entry name" value="PyrdxlP-dep_de-COase"/>
</dbReference>
<dbReference type="GO" id="GO:0030170">
    <property type="term" value="F:pyridoxal phosphate binding"/>
    <property type="evidence" value="ECO:0007669"/>
    <property type="project" value="InterPro"/>
</dbReference>
<dbReference type="Gene3D" id="3.40.640.10">
    <property type="entry name" value="Type I PLP-dependent aspartate aminotransferase-like (Major domain)"/>
    <property type="match status" value="1"/>
</dbReference>
<comment type="cofactor">
    <cofactor evidence="1 6 7">
        <name>pyridoxal 5'-phosphate</name>
        <dbReference type="ChEBI" id="CHEBI:597326"/>
    </cofactor>
</comment>
<reference evidence="9 10" key="1">
    <citation type="submission" date="2020-12" db="EMBL/GenBank/DDBJ databases">
        <title>FDA dAtabase for Regulatory Grade micrObial Sequences (FDA-ARGOS): Supporting development and validation of Infectious Disease Dx tests.</title>
        <authorList>
            <person name="Sproer C."/>
            <person name="Gronow S."/>
            <person name="Severitt S."/>
            <person name="Schroder I."/>
            <person name="Tallon L."/>
            <person name="Sadzewicz L."/>
            <person name="Zhao X."/>
            <person name="Boylan J."/>
            <person name="Ott S."/>
            <person name="Bowen H."/>
            <person name="Vavikolanu K."/>
            <person name="Mehta A."/>
            <person name="Aluvathingal J."/>
            <person name="Nadendla S."/>
            <person name="Lowell S."/>
            <person name="Myers T."/>
            <person name="Yan Y."/>
            <person name="Sichtig H."/>
        </authorList>
    </citation>
    <scope>NUCLEOTIDE SEQUENCE [LARGE SCALE GENOMIC DNA]</scope>
    <source>
        <strain evidence="9 10">FDAARGOS_990</strain>
    </source>
</reference>